<dbReference type="RefSeq" id="WP_275036962.1">
    <property type="nucleotide sequence ID" value="NZ_CP118718.1"/>
</dbReference>
<evidence type="ECO:0000259" key="1">
    <source>
        <dbReference type="Pfam" id="PF00534"/>
    </source>
</evidence>
<dbReference type="Pfam" id="PF00534">
    <property type="entry name" value="Glycos_transf_1"/>
    <property type="match status" value="1"/>
</dbReference>
<feature type="domain" description="Glycosyl transferase family 1" evidence="1">
    <location>
        <begin position="194"/>
        <end position="338"/>
    </location>
</feature>
<dbReference type="Gene3D" id="3.40.50.2000">
    <property type="entry name" value="Glycogen Phosphorylase B"/>
    <property type="match status" value="2"/>
</dbReference>
<dbReference type="PANTHER" id="PTHR45947:SF3">
    <property type="entry name" value="SULFOQUINOVOSYL TRANSFERASE SQD2"/>
    <property type="match status" value="1"/>
</dbReference>
<protein>
    <submittedName>
        <fullName evidence="3">Glycosyltransferase family 4 protein</fullName>
    </submittedName>
</protein>
<dbReference type="EMBL" id="CP118718">
    <property type="protein sequence ID" value="WEA45474.1"/>
    <property type="molecule type" value="Genomic_DNA"/>
</dbReference>
<sequence>MRVFHLNSNYLYTTLHDLLINELKNHGVNNTIYMPYNGNENFRTTSENEVLCDNIFSKSDRFFYLKKQKKIIGAINEKYSFKDYDVTHAHTLFTDGFAALYLKERYGIPYVVTVRNTDLNYFFKYRINLRKLGLNILREADKVIFLSASYKEQLIDKYVKEDTLKHKVKIKSIILPNGIDKFWLDNKYYTDKSLVDKELKLIYIGEISKNKNVITSINAIKLLRKRGMDISYTIIGSIKDKSIMQEIQKHKYINFLGRKDKKELISILREHHIFVMPSKNESFGLVYAEAMSQSVPVIYSKNQGFDNQFENGTVGYSVAYNSEEDIVKAIQLIIKNYKQISKNCFVSVDKFNWKTISLNIKNLYYDIKDNR</sequence>
<dbReference type="SUPFAM" id="SSF53756">
    <property type="entry name" value="UDP-Glycosyltransferase/glycogen phosphorylase"/>
    <property type="match status" value="1"/>
</dbReference>
<proteinExistence type="predicted"/>
<reference evidence="3 4" key="1">
    <citation type="submission" date="2023-02" db="EMBL/GenBank/DDBJ databases">
        <title>Complete genome sequence of Priestia aryabhattai G5MAi6, a methanol-tolerant strain isolated from tap water in Hong Kong.</title>
        <authorList>
            <person name="Leung K.M."/>
            <person name="Lai G.K.K."/>
            <person name="Griffin S.D.J."/>
        </authorList>
    </citation>
    <scope>NUCLEOTIDE SEQUENCE [LARGE SCALE GENOMIC DNA]</scope>
    <source>
        <strain evidence="3 4">G5MAi6</strain>
    </source>
</reference>
<dbReference type="InterPro" id="IPR028098">
    <property type="entry name" value="Glyco_trans_4-like_N"/>
</dbReference>
<accession>A0ABD7WYM9</accession>
<dbReference type="InterPro" id="IPR050194">
    <property type="entry name" value="Glycosyltransferase_grp1"/>
</dbReference>
<evidence type="ECO:0000313" key="3">
    <source>
        <dbReference type="EMBL" id="WEA45474.1"/>
    </source>
</evidence>
<evidence type="ECO:0000313" key="4">
    <source>
        <dbReference type="Proteomes" id="UP001220217"/>
    </source>
</evidence>
<dbReference type="Pfam" id="PF13439">
    <property type="entry name" value="Glyco_transf_4"/>
    <property type="match status" value="1"/>
</dbReference>
<dbReference type="CDD" id="cd03801">
    <property type="entry name" value="GT4_PimA-like"/>
    <property type="match status" value="1"/>
</dbReference>
<name>A0ABD7WYM9_PRIAR</name>
<gene>
    <name evidence="3" type="ORF">PWO00_05745</name>
</gene>
<feature type="domain" description="Glycosyltransferase subfamily 4-like N-terminal" evidence="2">
    <location>
        <begin position="19"/>
        <end position="159"/>
    </location>
</feature>
<dbReference type="Proteomes" id="UP001220217">
    <property type="component" value="Chromosome"/>
</dbReference>
<organism evidence="3 4">
    <name type="scientific">Priestia aryabhattai</name>
    <name type="common">Bacillus aryabhattai</name>
    <dbReference type="NCBI Taxonomy" id="412384"/>
    <lineage>
        <taxon>Bacteria</taxon>
        <taxon>Bacillati</taxon>
        <taxon>Bacillota</taxon>
        <taxon>Bacilli</taxon>
        <taxon>Bacillales</taxon>
        <taxon>Bacillaceae</taxon>
        <taxon>Priestia</taxon>
    </lineage>
</organism>
<dbReference type="AlphaFoldDB" id="A0ABD7WYM9"/>
<dbReference type="InterPro" id="IPR001296">
    <property type="entry name" value="Glyco_trans_1"/>
</dbReference>
<evidence type="ECO:0000259" key="2">
    <source>
        <dbReference type="Pfam" id="PF13439"/>
    </source>
</evidence>
<dbReference type="PANTHER" id="PTHR45947">
    <property type="entry name" value="SULFOQUINOVOSYL TRANSFERASE SQD2"/>
    <property type="match status" value="1"/>
</dbReference>